<dbReference type="Pfam" id="PF10009">
    <property type="entry name" value="DUF2252"/>
    <property type="match status" value="1"/>
</dbReference>
<dbReference type="PANTHER" id="PTHR39441:SF1">
    <property type="entry name" value="DUF2252 DOMAIN-CONTAINING PROTEIN"/>
    <property type="match status" value="1"/>
</dbReference>
<sequence>MDVIKATGRYEAWLRTVLPFDVYEPDLDHKHRLMSDPLDPFPFFRGTYYRWAQLWAGTAGPLAAAPRVLSVGDLHVENYGTWRDADGRLCWGVNDFDEADDLPYTNDLVRLAVSARFARKGDVLNVKLGRACEVILDGYRECLTAGGGGFVLEERHSHLRRMALSADREPSSVWQKLSSLEVNPPVEPPAEVCAELGASLPAGVTNVGYRRRPKAGVGSLGRARYIALANWAGGWVCREAKAAAPPATAWATDTAGKPRSAEALAATTRPADPFYRPGPRWIVRRLGPHVSRIELGDLVRAEAERVLRAMGAEVANVHVTSRVAILNDLGGRPADWLEKAARSMFDVVEQDWIAWRAGHAGT</sequence>
<dbReference type="InterPro" id="IPR018721">
    <property type="entry name" value="DUF2252"/>
</dbReference>
<proteinExistence type="predicted"/>
<evidence type="ECO:0000313" key="2">
    <source>
        <dbReference type="Proteomes" id="UP000324974"/>
    </source>
</evidence>
<dbReference type="EMBL" id="CP042425">
    <property type="protein sequence ID" value="QEL16572.1"/>
    <property type="molecule type" value="Genomic_DNA"/>
</dbReference>
<accession>A0A5C1AFR0</accession>
<evidence type="ECO:0000313" key="1">
    <source>
        <dbReference type="EMBL" id="QEL16572.1"/>
    </source>
</evidence>
<dbReference type="RefSeq" id="WP_168219056.1">
    <property type="nucleotide sequence ID" value="NZ_CP042425.1"/>
</dbReference>
<dbReference type="Proteomes" id="UP000324974">
    <property type="component" value="Chromosome"/>
</dbReference>
<protein>
    <recommendedName>
        <fullName evidence="3">DUF2252 domain-containing protein</fullName>
    </recommendedName>
</protein>
<evidence type="ECO:0008006" key="3">
    <source>
        <dbReference type="Google" id="ProtNLM"/>
    </source>
</evidence>
<dbReference type="KEGG" id="lrs:PX52LOC_03532"/>
<name>A0A5C1AFR0_9BACT</name>
<organism evidence="1 2">
    <name type="scientific">Limnoglobus roseus</name>
    <dbReference type="NCBI Taxonomy" id="2598579"/>
    <lineage>
        <taxon>Bacteria</taxon>
        <taxon>Pseudomonadati</taxon>
        <taxon>Planctomycetota</taxon>
        <taxon>Planctomycetia</taxon>
        <taxon>Gemmatales</taxon>
        <taxon>Gemmataceae</taxon>
        <taxon>Limnoglobus</taxon>
    </lineage>
</organism>
<keyword evidence="2" id="KW-1185">Reference proteome</keyword>
<dbReference type="AlphaFoldDB" id="A0A5C1AFR0"/>
<reference evidence="2" key="1">
    <citation type="submission" date="2019-08" db="EMBL/GenBank/DDBJ databases">
        <title>Limnoglobus roseus gen. nov., sp. nov., a novel freshwater planctomycete with a giant genome from the family Gemmataceae.</title>
        <authorList>
            <person name="Kulichevskaya I.S."/>
            <person name="Naumoff D.G."/>
            <person name="Miroshnikov K."/>
            <person name="Ivanova A."/>
            <person name="Philippov D.A."/>
            <person name="Hakobyan A."/>
            <person name="Rijpstra I.C."/>
            <person name="Sinninghe Damste J.S."/>
            <person name="Liesack W."/>
            <person name="Dedysh S.N."/>
        </authorList>
    </citation>
    <scope>NUCLEOTIDE SEQUENCE [LARGE SCALE GENOMIC DNA]</scope>
    <source>
        <strain evidence="2">PX52</strain>
    </source>
</reference>
<gene>
    <name evidence="1" type="ORF">PX52LOC_03532</name>
</gene>
<dbReference type="PANTHER" id="PTHR39441">
    <property type="entry name" value="DUF2252 DOMAIN-CONTAINING PROTEIN"/>
    <property type="match status" value="1"/>
</dbReference>